<dbReference type="EMBL" id="PYGA01000005">
    <property type="protein sequence ID" value="PSK98555.1"/>
    <property type="molecule type" value="Genomic_DNA"/>
</dbReference>
<name>A0A2P8DMX1_9ACTN</name>
<dbReference type="Proteomes" id="UP000240542">
    <property type="component" value="Unassembled WGS sequence"/>
</dbReference>
<keyword evidence="2" id="KW-1185">Reference proteome</keyword>
<evidence type="ECO:0000313" key="2">
    <source>
        <dbReference type="Proteomes" id="UP000240542"/>
    </source>
</evidence>
<dbReference type="GO" id="GO:0006355">
    <property type="term" value="P:regulation of DNA-templated transcription"/>
    <property type="evidence" value="ECO:0007669"/>
    <property type="project" value="InterPro"/>
</dbReference>
<gene>
    <name evidence="1" type="ORF">CLV63_105229</name>
</gene>
<reference evidence="1 2" key="1">
    <citation type="submission" date="2018-03" db="EMBL/GenBank/DDBJ databases">
        <title>Genomic Encyclopedia of Archaeal and Bacterial Type Strains, Phase II (KMG-II): from individual species to whole genera.</title>
        <authorList>
            <person name="Goeker M."/>
        </authorList>
    </citation>
    <scope>NUCLEOTIDE SEQUENCE [LARGE SCALE GENOMIC DNA]</scope>
    <source>
        <strain evidence="1 2">DSM 45312</strain>
    </source>
</reference>
<evidence type="ECO:0000313" key="1">
    <source>
        <dbReference type="EMBL" id="PSK98555.1"/>
    </source>
</evidence>
<dbReference type="SUPFAM" id="SSF47598">
    <property type="entry name" value="Ribbon-helix-helix"/>
    <property type="match status" value="1"/>
</dbReference>
<organism evidence="1 2">
    <name type="scientific">Murinocardiopsis flavida</name>
    <dbReference type="NCBI Taxonomy" id="645275"/>
    <lineage>
        <taxon>Bacteria</taxon>
        <taxon>Bacillati</taxon>
        <taxon>Actinomycetota</taxon>
        <taxon>Actinomycetes</taxon>
        <taxon>Streptosporangiales</taxon>
        <taxon>Nocardiopsidaceae</taxon>
        <taxon>Murinocardiopsis</taxon>
    </lineage>
</organism>
<dbReference type="InterPro" id="IPR010985">
    <property type="entry name" value="Ribbon_hlx_hlx"/>
</dbReference>
<sequence length="74" mass="8596">MLTVRFPDAIEERLAVLARETGRSKSYYVRELVANNLDDMEDVYLAEREVEDLRAGRTRSIPLDEAMAEYDLED</sequence>
<dbReference type="OrthoDB" id="9812023at2"/>
<dbReference type="AlphaFoldDB" id="A0A2P8DMX1"/>
<accession>A0A2P8DMX1</accession>
<dbReference type="RefSeq" id="WP_106582619.1">
    <property type="nucleotide sequence ID" value="NZ_PYGA01000005.1"/>
</dbReference>
<comment type="caution">
    <text evidence="1">The sequence shown here is derived from an EMBL/GenBank/DDBJ whole genome shotgun (WGS) entry which is preliminary data.</text>
</comment>
<proteinExistence type="predicted"/>
<protein>
    <submittedName>
        <fullName evidence="1">RHH-type rel operon transcriptional repressor/antitoxin RelB</fullName>
    </submittedName>
</protein>